<reference evidence="2" key="1">
    <citation type="submission" date="2011-08" db="EMBL/GenBank/DDBJ databases">
        <authorList>
            <person name="Rombauts S."/>
        </authorList>
    </citation>
    <scope>NUCLEOTIDE SEQUENCE</scope>
    <source>
        <strain evidence="2">London</strain>
    </source>
</reference>
<sequence>MILEQSNYCETIDLGWFLERNGFQLSLNQSTQDWEGFSGKSKEQ</sequence>
<dbReference type="HOGENOM" id="CLU_3225203_0_0_1"/>
<reference evidence="1" key="2">
    <citation type="submission" date="2015-06" db="UniProtKB">
        <authorList>
            <consortium name="EnsemblMetazoa"/>
        </authorList>
    </citation>
    <scope>IDENTIFICATION</scope>
</reference>
<protein>
    <submittedName>
        <fullName evidence="1">Uncharacterized protein</fullName>
    </submittedName>
</protein>
<evidence type="ECO:0000313" key="1">
    <source>
        <dbReference type="EnsemblMetazoa" id="tetur05g02080.1"/>
    </source>
</evidence>
<organism evidence="1 2">
    <name type="scientific">Tetranychus urticae</name>
    <name type="common">Two-spotted spider mite</name>
    <dbReference type="NCBI Taxonomy" id="32264"/>
    <lineage>
        <taxon>Eukaryota</taxon>
        <taxon>Metazoa</taxon>
        <taxon>Ecdysozoa</taxon>
        <taxon>Arthropoda</taxon>
        <taxon>Chelicerata</taxon>
        <taxon>Arachnida</taxon>
        <taxon>Acari</taxon>
        <taxon>Acariformes</taxon>
        <taxon>Trombidiformes</taxon>
        <taxon>Prostigmata</taxon>
        <taxon>Eleutherengona</taxon>
        <taxon>Raphignathae</taxon>
        <taxon>Tetranychoidea</taxon>
        <taxon>Tetranychidae</taxon>
        <taxon>Tetranychus</taxon>
    </lineage>
</organism>
<accession>T1K4C2</accession>
<dbReference type="AlphaFoldDB" id="T1K4C2"/>
<keyword evidence="2" id="KW-1185">Reference proteome</keyword>
<dbReference type="EMBL" id="CAEY01001566">
    <property type="status" value="NOT_ANNOTATED_CDS"/>
    <property type="molecule type" value="Genomic_DNA"/>
</dbReference>
<dbReference type="Proteomes" id="UP000015104">
    <property type="component" value="Unassembled WGS sequence"/>
</dbReference>
<name>T1K4C2_TETUR</name>
<proteinExistence type="predicted"/>
<evidence type="ECO:0000313" key="2">
    <source>
        <dbReference type="Proteomes" id="UP000015104"/>
    </source>
</evidence>
<dbReference type="EnsemblMetazoa" id="tetur05g02080.1">
    <property type="protein sequence ID" value="tetur05g02080.1"/>
    <property type="gene ID" value="tetur05g02080"/>
</dbReference>